<organism evidence="2 3">
    <name type="scientific">Tritrichomonas foetus</name>
    <dbReference type="NCBI Taxonomy" id="1144522"/>
    <lineage>
        <taxon>Eukaryota</taxon>
        <taxon>Metamonada</taxon>
        <taxon>Parabasalia</taxon>
        <taxon>Tritrichomonadida</taxon>
        <taxon>Tritrichomonadidae</taxon>
        <taxon>Tritrichomonas</taxon>
    </lineage>
</organism>
<feature type="compositionally biased region" description="Polar residues" evidence="1">
    <location>
        <begin position="49"/>
        <end position="58"/>
    </location>
</feature>
<dbReference type="Proteomes" id="UP000179807">
    <property type="component" value="Unassembled WGS sequence"/>
</dbReference>
<evidence type="ECO:0000313" key="3">
    <source>
        <dbReference type="Proteomes" id="UP000179807"/>
    </source>
</evidence>
<protein>
    <submittedName>
        <fullName evidence="2">Uncharacterized protein</fullName>
    </submittedName>
</protein>
<comment type="caution">
    <text evidence="2">The sequence shown here is derived from an EMBL/GenBank/DDBJ whole genome shotgun (WGS) entry which is preliminary data.</text>
</comment>
<evidence type="ECO:0000313" key="2">
    <source>
        <dbReference type="EMBL" id="OHS99032.1"/>
    </source>
</evidence>
<feature type="compositionally biased region" description="Low complexity" evidence="1">
    <location>
        <begin position="37"/>
        <end position="48"/>
    </location>
</feature>
<dbReference type="EMBL" id="MLAK01001026">
    <property type="protein sequence ID" value="OHS99032.1"/>
    <property type="molecule type" value="Genomic_DNA"/>
</dbReference>
<reference evidence="2" key="1">
    <citation type="submission" date="2016-10" db="EMBL/GenBank/DDBJ databases">
        <authorList>
            <person name="Benchimol M."/>
            <person name="Almeida L.G."/>
            <person name="Vasconcelos A.T."/>
            <person name="Perreira-Neves A."/>
            <person name="Rosa I.A."/>
            <person name="Tasca T."/>
            <person name="Bogo M.R."/>
            <person name="de Souza W."/>
        </authorList>
    </citation>
    <scope>NUCLEOTIDE SEQUENCE [LARGE SCALE GENOMIC DNA]</scope>
    <source>
        <strain evidence="2">K</strain>
    </source>
</reference>
<dbReference type="GeneID" id="94829081"/>
<proteinExistence type="predicted"/>
<dbReference type="RefSeq" id="XP_068352169.1">
    <property type="nucleotide sequence ID" value="XM_068494377.1"/>
</dbReference>
<keyword evidence="3" id="KW-1185">Reference proteome</keyword>
<sequence>MNSGRRRDRKPLVSKYKVHDISDSNASINTKTKKKIQSSSQKSGASAKRSTSVSRVTPSKQPVFCIVCPQENNHFEASAEPLTEEEKEKFRKRIRLDFQFLHIVMKNSFSVAESKIATKLDESKKNEIKSSTYELKAEALQQLYEETCQSRFIIL</sequence>
<dbReference type="VEuPathDB" id="TrichDB:TRFO_08585"/>
<accession>A0A1J4JIL1</accession>
<gene>
    <name evidence="2" type="ORF">TRFO_08585</name>
</gene>
<feature type="region of interest" description="Disordered" evidence="1">
    <location>
        <begin position="1"/>
        <end position="58"/>
    </location>
</feature>
<dbReference type="AlphaFoldDB" id="A0A1J4JIL1"/>
<name>A0A1J4JIL1_9EUKA</name>
<evidence type="ECO:0000256" key="1">
    <source>
        <dbReference type="SAM" id="MobiDB-lite"/>
    </source>
</evidence>